<comment type="function">
    <text evidence="2">Antitoxin component of a type II toxin-antitoxin (TA) system.</text>
</comment>
<dbReference type="EMBL" id="MVBK01000042">
    <property type="protein sequence ID" value="OOG24917.1"/>
    <property type="molecule type" value="Genomic_DNA"/>
</dbReference>
<dbReference type="InterPro" id="IPR006442">
    <property type="entry name" value="Antitoxin_Phd/YefM"/>
</dbReference>
<comment type="caution">
    <text evidence="3">The sequence shown here is derived from an EMBL/GenBank/DDBJ whole genome shotgun (WGS) entry which is preliminary data.</text>
</comment>
<dbReference type="NCBIfam" id="TIGR01552">
    <property type="entry name" value="phd_fam"/>
    <property type="match status" value="1"/>
</dbReference>
<evidence type="ECO:0000256" key="2">
    <source>
        <dbReference type="RuleBase" id="RU362080"/>
    </source>
</evidence>
<dbReference type="InterPro" id="IPR036165">
    <property type="entry name" value="YefM-like_sf"/>
</dbReference>
<name>A0A1V3NIH8_9GAMM</name>
<dbReference type="RefSeq" id="WP_077278541.1">
    <property type="nucleotide sequence ID" value="NZ_MVBK01000042.1"/>
</dbReference>
<dbReference type="PANTHER" id="PTHR35377">
    <property type="entry name" value="ANTITOXIN VAPB49-RELATED-RELATED"/>
    <property type="match status" value="1"/>
</dbReference>
<dbReference type="OrthoDB" id="9800503at2"/>
<evidence type="ECO:0000313" key="4">
    <source>
        <dbReference type="Proteomes" id="UP000189462"/>
    </source>
</evidence>
<evidence type="ECO:0000256" key="1">
    <source>
        <dbReference type="ARBA" id="ARBA00009981"/>
    </source>
</evidence>
<dbReference type="STRING" id="108003.B1C78_07535"/>
<dbReference type="AlphaFoldDB" id="A0A1V3NIH8"/>
<dbReference type="SUPFAM" id="SSF143120">
    <property type="entry name" value="YefM-like"/>
    <property type="match status" value="1"/>
</dbReference>
<dbReference type="Gene3D" id="3.40.1620.10">
    <property type="entry name" value="YefM-like domain"/>
    <property type="match status" value="1"/>
</dbReference>
<gene>
    <name evidence="3" type="ORF">B1C78_07535</name>
</gene>
<dbReference type="Pfam" id="PF02604">
    <property type="entry name" value="PhdYeFM_antitox"/>
    <property type="match status" value="1"/>
</dbReference>
<accession>A0A1V3NIH8</accession>
<protein>
    <recommendedName>
        <fullName evidence="2">Antitoxin</fullName>
    </recommendedName>
</protein>
<comment type="similarity">
    <text evidence="1 2">Belongs to the phD/YefM antitoxin family.</text>
</comment>
<sequence length="76" mass="8590">MSTTVNVHEAKTHLSRLLKRAHDGEEIILAKAGRPYARLVPLESTPSKRQPGRIKGRVEEAFFDPLPEDELAAWEK</sequence>
<dbReference type="Proteomes" id="UP000189462">
    <property type="component" value="Unassembled WGS sequence"/>
</dbReference>
<dbReference type="InterPro" id="IPR051416">
    <property type="entry name" value="phD-YefM_TA_antitoxins"/>
</dbReference>
<keyword evidence="4" id="KW-1185">Reference proteome</keyword>
<evidence type="ECO:0000313" key="3">
    <source>
        <dbReference type="EMBL" id="OOG24917.1"/>
    </source>
</evidence>
<reference evidence="3 4" key="1">
    <citation type="submission" date="2017-02" db="EMBL/GenBank/DDBJ databases">
        <title>Genomic diversity within the haloalkaliphilic genus Thioalkalivibrio.</title>
        <authorList>
            <person name="Ahn A.-C."/>
            <person name="Meier-Kolthoff J."/>
            <person name="Overmars L."/>
            <person name="Richter M."/>
            <person name="Woyke T."/>
            <person name="Sorokin D.Y."/>
            <person name="Muyzer G."/>
        </authorList>
    </citation>
    <scope>NUCLEOTIDE SEQUENCE [LARGE SCALE GENOMIC DNA]</scope>
    <source>
        <strain evidence="3 4">ALJD</strain>
    </source>
</reference>
<organism evidence="3 4">
    <name type="scientific">Thioalkalivibrio denitrificans</name>
    <dbReference type="NCBI Taxonomy" id="108003"/>
    <lineage>
        <taxon>Bacteria</taxon>
        <taxon>Pseudomonadati</taxon>
        <taxon>Pseudomonadota</taxon>
        <taxon>Gammaproteobacteria</taxon>
        <taxon>Chromatiales</taxon>
        <taxon>Ectothiorhodospiraceae</taxon>
        <taxon>Thioalkalivibrio</taxon>
    </lineage>
</organism>
<proteinExistence type="inferred from homology"/>